<protein>
    <submittedName>
        <fullName evidence="1">Uncharacterized protein</fullName>
    </submittedName>
</protein>
<keyword evidence="2" id="KW-1185">Reference proteome</keyword>
<proteinExistence type="predicted"/>
<dbReference type="EMBL" id="MU273818">
    <property type="protein sequence ID" value="KAI0027927.1"/>
    <property type="molecule type" value="Genomic_DNA"/>
</dbReference>
<sequence>MCTTGNVILHNFKLSVLGLAACLDYLKRTQLGALFTINFTAALFIVSQPQLLDRDEQLVTKLIEDYHQDSIMAAAAGYPLLLDRIIRLLDLNPKLPVGSICFGRDHFPTYSESDASLDENGKYYLIVDIMVDPAVQRRVVPMKLFIPYHNAPSRRDEYLDKTDMLPIFFINDDLSIGFSLSDNRFSDKIVDKEVTRLVKTSPKLKFSWPGYPEDVRQLRYKKAADEKGRISIGTRRLAKLVHGAVSNFLTARILLV</sequence>
<name>A0ACB8Q872_9AGAM</name>
<evidence type="ECO:0000313" key="2">
    <source>
        <dbReference type="Proteomes" id="UP000814128"/>
    </source>
</evidence>
<dbReference type="Proteomes" id="UP000814128">
    <property type="component" value="Unassembled WGS sequence"/>
</dbReference>
<gene>
    <name evidence="1" type="ORF">K488DRAFT_90300</name>
</gene>
<organism evidence="1 2">
    <name type="scientific">Vararia minispora EC-137</name>
    <dbReference type="NCBI Taxonomy" id="1314806"/>
    <lineage>
        <taxon>Eukaryota</taxon>
        <taxon>Fungi</taxon>
        <taxon>Dikarya</taxon>
        <taxon>Basidiomycota</taxon>
        <taxon>Agaricomycotina</taxon>
        <taxon>Agaricomycetes</taxon>
        <taxon>Russulales</taxon>
        <taxon>Lachnocladiaceae</taxon>
        <taxon>Vararia</taxon>
    </lineage>
</organism>
<reference evidence="1" key="2">
    <citation type="journal article" date="2022" name="New Phytol.">
        <title>Evolutionary transition to the ectomycorrhizal habit in the genomes of a hyperdiverse lineage of mushroom-forming fungi.</title>
        <authorList>
            <person name="Looney B."/>
            <person name="Miyauchi S."/>
            <person name="Morin E."/>
            <person name="Drula E."/>
            <person name="Courty P.E."/>
            <person name="Kohler A."/>
            <person name="Kuo A."/>
            <person name="LaButti K."/>
            <person name="Pangilinan J."/>
            <person name="Lipzen A."/>
            <person name="Riley R."/>
            <person name="Andreopoulos W."/>
            <person name="He G."/>
            <person name="Johnson J."/>
            <person name="Nolan M."/>
            <person name="Tritt A."/>
            <person name="Barry K.W."/>
            <person name="Grigoriev I.V."/>
            <person name="Nagy L.G."/>
            <person name="Hibbett D."/>
            <person name="Henrissat B."/>
            <person name="Matheny P.B."/>
            <person name="Labbe J."/>
            <person name="Martin F.M."/>
        </authorList>
    </citation>
    <scope>NUCLEOTIDE SEQUENCE</scope>
    <source>
        <strain evidence="1">EC-137</strain>
    </source>
</reference>
<comment type="caution">
    <text evidence="1">The sequence shown here is derived from an EMBL/GenBank/DDBJ whole genome shotgun (WGS) entry which is preliminary data.</text>
</comment>
<reference evidence="1" key="1">
    <citation type="submission" date="2021-02" db="EMBL/GenBank/DDBJ databases">
        <authorList>
            <consortium name="DOE Joint Genome Institute"/>
            <person name="Ahrendt S."/>
            <person name="Looney B.P."/>
            <person name="Miyauchi S."/>
            <person name="Morin E."/>
            <person name="Drula E."/>
            <person name="Courty P.E."/>
            <person name="Chicoki N."/>
            <person name="Fauchery L."/>
            <person name="Kohler A."/>
            <person name="Kuo A."/>
            <person name="Labutti K."/>
            <person name="Pangilinan J."/>
            <person name="Lipzen A."/>
            <person name="Riley R."/>
            <person name="Andreopoulos W."/>
            <person name="He G."/>
            <person name="Johnson J."/>
            <person name="Barry K.W."/>
            <person name="Grigoriev I.V."/>
            <person name="Nagy L."/>
            <person name="Hibbett D."/>
            <person name="Henrissat B."/>
            <person name="Matheny P.B."/>
            <person name="Labbe J."/>
            <person name="Martin F."/>
        </authorList>
    </citation>
    <scope>NUCLEOTIDE SEQUENCE</scope>
    <source>
        <strain evidence="1">EC-137</strain>
    </source>
</reference>
<evidence type="ECO:0000313" key="1">
    <source>
        <dbReference type="EMBL" id="KAI0027927.1"/>
    </source>
</evidence>
<accession>A0ACB8Q872</accession>